<keyword evidence="2" id="KW-1185">Reference proteome</keyword>
<accession>A0ABM9D4V6</accession>
<dbReference type="EMBL" id="OW150024">
    <property type="protein sequence ID" value="CAH2030175.1"/>
    <property type="molecule type" value="Genomic_DNA"/>
</dbReference>
<name>A0ABM9D4V6_9BACT</name>
<proteinExistence type="predicted"/>
<organism evidence="1 2">
    <name type="scientific">Trichlorobacter ammonificans</name>
    <dbReference type="NCBI Taxonomy" id="2916410"/>
    <lineage>
        <taxon>Bacteria</taxon>
        <taxon>Pseudomonadati</taxon>
        <taxon>Thermodesulfobacteriota</taxon>
        <taxon>Desulfuromonadia</taxon>
        <taxon>Geobacterales</taxon>
        <taxon>Geobacteraceae</taxon>
        <taxon>Trichlorobacter</taxon>
    </lineage>
</organism>
<reference evidence="1 2" key="1">
    <citation type="submission" date="2022-03" db="EMBL/GenBank/DDBJ databases">
        <authorList>
            <person name="Koch H."/>
        </authorList>
    </citation>
    <scope>NUCLEOTIDE SEQUENCE [LARGE SCALE GENOMIC DNA]</scope>
    <source>
        <strain evidence="1 2">G1</strain>
    </source>
</reference>
<dbReference type="Pfam" id="PF12532">
    <property type="entry name" value="DUF3732"/>
    <property type="match status" value="1"/>
</dbReference>
<dbReference type="Proteomes" id="UP001295463">
    <property type="component" value="Chromosome"/>
</dbReference>
<dbReference type="InterPro" id="IPR022205">
    <property type="entry name" value="DUF3732"/>
</dbReference>
<sequence>MILALQQFFISQRHSPVPGFVVIDQPSQVYFPKKLAVREEETVEPDFKDEDIAAVRKVFNVLSEVVGAADGRLQVIVLDHAPRDVWGDVGNVTAPEEWREGRKSVPVEWVEISN</sequence>
<gene>
    <name evidence="1" type="ORF">GEAMG1_0353</name>
</gene>
<protein>
    <recommendedName>
        <fullName evidence="3">4-oxalocrotonate tautomerase domain-containing protein</fullName>
    </recommendedName>
</protein>
<evidence type="ECO:0000313" key="2">
    <source>
        <dbReference type="Proteomes" id="UP001295463"/>
    </source>
</evidence>
<evidence type="ECO:0008006" key="3">
    <source>
        <dbReference type="Google" id="ProtNLM"/>
    </source>
</evidence>
<evidence type="ECO:0000313" key="1">
    <source>
        <dbReference type="EMBL" id="CAH2030175.1"/>
    </source>
</evidence>